<protein>
    <recommendedName>
        <fullName evidence="3">Hypoxia-inducible factor 1-alpha</fullName>
    </recommendedName>
</protein>
<dbReference type="PROSITE" id="PS50888">
    <property type="entry name" value="BHLH"/>
    <property type="match status" value="1"/>
</dbReference>
<feature type="domain" description="PAS" evidence="15">
    <location>
        <begin position="230"/>
        <end position="286"/>
    </location>
</feature>
<evidence type="ECO:0000259" key="15">
    <source>
        <dbReference type="PROSITE" id="PS50112"/>
    </source>
</evidence>
<evidence type="ECO:0000256" key="5">
    <source>
        <dbReference type="ARBA" id="ARBA00022737"/>
    </source>
</evidence>
<evidence type="ECO:0000256" key="1">
    <source>
        <dbReference type="ARBA" id="ARBA00004324"/>
    </source>
</evidence>
<dbReference type="EMBL" id="JBBHLL010000001">
    <property type="protein sequence ID" value="KAK7835883.1"/>
    <property type="molecule type" value="Genomic_DNA"/>
</dbReference>
<feature type="modified residue" description="4-hydroxyproline" evidence="13">
    <location>
        <position position="538"/>
    </location>
</feature>
<evidence type="ECO:0000256" key="6">
    <source>
        <dbReference type="ARBA" id="ARBA00022843"/>
    </source>
</evidence>
<name>A0AAW0KB80_MYOGA</name>
<dbReference type="CDD" id="cd19727">
    <property type="entry name" value="bHLH-PAS_HIF1a_PASD8"/>
    <property type="match status" value="1"/>
</dbReference>
<dbReference type="InterPro" id="IPR014887">
    <property type="entry name" value="HIF-1_CTAD"/>
</dbReference>
<dbReference type="Gene3D" id="3.30.450.20">
    <property type="entry name" value="PAS domain"/>
    <property type="match status" value="3"/>
</dbReference>
<keyword evidence="4" id="KW-0963">Cytoplasm</keyword>
<dbReference type="PANTHER" id="PTHR23043:SF7">
    <property type="entry name" value="HYPOXIA-INDUCIBLE FACTOR 1-ALPHA"/>
    <property type="match status" value="1"/>
</dbReference>
<accession>A0AAW0KB80</accession>
<dbReference type="Proteomes" id="UP001488838">
    <property type="component" value="Unassembled WGS sequence"/>
</dbReference>
<dbReference type="SMART" id="SM00091">
    <property type="entry name" value="PAS"/>
    <property type="match status" value="2"/>
</dbReference>
<dbReference type="AlphaFoldDB" id="A0AAW0KB80"/>
<dbReference type="PRINTS" id="PR01080">
    <property type="entry name" value="HYPOXIAIF1A"/>
</dbReference>
<dbReference type="InterPro" id="IPR035965">
    <property type="entry name" value="PAS-like_dom_sf"/>
</dbReference>
<keyword evidence="8" id="KW-0238">DNA-binding</keyword>
<dbReference type="InterPro" id="IPR011598">
    <property type="entry name" value="bHLH_dom"/>
</dbReference>
<reference evidence="17 18" key="1">
    <citation type="journal article" date="2023" name="bioRxiv">
        <title>Conserved and derived expression patterns and positive selection on dental genes reveal complex evolutionary context of ever-growing rodent molars.</title>
        <authorList>
            <person name="Calamari Z.T."/>
            <person name="Song A."/>
            <person name="Cohen E."/>
            <person name="Akter M."/>
            <person name="Roy R.D."/>
            <person name="Hallikas O."/>
            <person name="Christensen M.M."/>
            <person name="Li P."/>
            <person name="Marangoni P."/>
            <person name="Jernvall J."/>
            <person name="Klein O.D."/>
        </authorList>
    </citation>
    <scope>NUCLEOTIDE SEQUENCE [LARGE SCALE GENOMIC DNA]</scope>
    <source>
        <strain evidence="17">V071</strain>
    </source>
</reference>
<dbReference type="SUPFAM" id="SSF55785">
    <property type="entry name" value="PYP-like sensor domain (PAS domain)"/>
    <property type="match status" value="1"/>
</dbReference>
<evidence type="ECO:0000256" key="12">
    <source>
        <dbReference type="ARBA" id="ARBA00023278"/>
    </source>
</evidence>
<dbReference type="GO" id="GO:0071456">
    <property type="term" value="P:cellular response to hypoxia"/>
    <property type="evidence" value="ECO:0007669"/>
    <property type="project" value="TreeGrafter"/>
</dbReference>
<dbReference type="SMART" id="SM00086">
    <property type="entry name" value="PAC"/>
    <property type="match status" value="1"/>
</dbReference>
<keyword evidence="7" id="KW-0805">Transcription regulation</keyword>
<dbReference type="GO" id="GO:0051240">
    <property type="term" value="P:positive regulation of multicellular organismal process"/>
    <property type="evidence" value="ECO:0007669"/>
    <property type="project" value="UniProtKB-ARBA"/>
</dbReference>
<dbReference type="GO" id="GO:0016607">
    <property type="term" value="C:nuclear speck"/>
    <property type="evidence" value="ECO:0007669"/>
    <property type="project" value="UniProtKB-SubCell"/>
</dbReference>
<feature type="modified residue" description="(3S)-3-hydroxyasparagine" evidence="13">
    <location>
        <position position="745"/>
    </location>
</feature>
<keyword evidence="5" id="KW-0677">Repeat</keyword>
<evidence type="ECO:0000256" key="8">
    <source>
        <dbReference type="ARBA" id="ARBA00023125"/>
    </source>
</evidence>
<dbReference type="GO" id="GO:0005737">
    <property type="term" value="C:cytoplasm"/>
    <property type="evidence" value="ECO:0007669"/>
    <property type="project" value="UniProtKB-SubCell"/>
</dbReference>
<proteinExistence type="predicted"/>
<dbReference type="Pfam" id="PF08778">
    <property type="entry name" value="HIF-1a_CTAD"/>
    <property type="match status" value="1"/>
</dbReference>
<comment type="subcellular location">
    <subcellularLocation>
        <location evidence="2">Cytoplasm</location>
    </subcellularLocation>
    <subcellularLocation>
        <location evidence="1">Nucleus speckle</location>
    </subcellularLocation>
</comment>
<evidence type="ECO:0000256" key="7">
    <source>
        <dbReference type="ARBA" id="ARBA00023015"/>
    </source>
</evidence>
<dbReference type="GO" id="GO:0035295">
    <property type="term" value="P:tube development"/>
    <property type="evidence" value="ECO:0007669"/>
    <property type="project" value="UniProtKB-ARBA"/>
</dbReference>
<gene>
    <name evidence="17" type="ORF">U0070_003974</name>
</gene>
<organism evidence="17 18">
    <name type="scientific">Myodes glareolus</name>
    <name type="common">Bank vole</name>
    <name type="synonym">Clethrionomys glareolus</name>
    <dbReference type="NCBI Taxonomy" id="447135"/>
    <lineage>
        <taxon>Eukaryota</taxon>
        <taxon>Metazoa</taxon>
        <taxon>Chordata</taxon>
        <taxon>Craniata</taxon>
        <taxon>Vertebrata</taxon>
        <taxon>Euteleostomi</taxon>
        <taxon>Mammalia</taxon>
        <taxon>Eutheria</taxon>
        <taxon>Euarchontoglires</taxon>
        <taxon>Glires</taxon>
        <taxon>Rodentia</taxon>
        <taxon>Myomorpha</taxon>
        <taxon>Muroidea</taxon>
        <taxon>Cricetidae</taxon>
        <taxon>Arvicolinae</taxon>
        <taxon>Myodes</taxon>
    </lineage>
</organism>
<dbReference type="PROSITE" id="PS50112">
    <property type="entry name" value="PAS"/>
    <property type="match status" value="1"/>
</dbReference>
<dbReference type="InterPro" id="IPR000014">
    <property type="entry name" value="PAS"/>
</dbReference>
<dbReference type="InterPro" id="IPR021537">
    <property type="entry name" value="HIF_alpha-like"/>
</dbReference>
<dbReference type="CDD" id="cd00130">
    <property type="entry name" value="PAS"/>
    <property type="match status" value="1"/>
</dbReference>
<feature type="compositionally biased region" description="Polar residues" evidence="14">
    <location>
        <begin position="468"/>
        <end position="491"/>
    </location>
</feature>
<evidence type="ECO:0000256" key="13">
    <source>
        <dbReference type="PIRSR" id="PIRSR621537-50"/>
    </source>
</evidence>
<dbReference type="Pfam" id="PF08447">
    <property type="entry name" value="PAS_3"/>
    <property type="match status" value="1"/>
</dbReference>
<dbReference type="GO" id="GO:0000981">
    <property type="term" value="F:DNA-binding transcription factor activity, RNA polymerase II-specific"/>
    <property type="evidence" value="ECO:0007669"/>
    <property type="project" value="TreeGrafter"/>
</dbReference>
<dbReference type="GO" id="GO:0046983">
    <property type="term" value="F:protein dimerization activity"/>
    <property type="evidence" value="ECO:0007669"/>
    <property type="project" value="InterPro"/>
</dbReference>
<dbReference type="FunFam" id="3.30.450.20:FF:000015">
    <property type="entry name" value="Hypoxia-inducible factor 1-alpha isoform 1"/>
    <property type="match status" value="1"/>
</dbReference>
<dbReference type="FunFam" id="4.10.280.10:FF:000076">
    <property type="entry name" value="hypoxia-inducible factor 3-alpha isoform X1"/>
    <property type="match status" value="1"/>
</dbReference>
<evidence type="ECO:0000256" key="11">
    <source>
        <dbReference type="ARBA" id="ARBA00023242"/>
    </source>
</evidence>
<evidence type="ECO:0000313" key="18">
    <source>
        <dbReference type="Proteomes" id="UP001488838"/>
    </source>
</evidence>
<dbReference type="Pfam" id="PF23171">
    <property type="entry name" value="bHLH_HIF1A"/>
    <property type="match status" value="1"/>
</dbReference>
<dbReference type="FunFam" id="3.30.450.20:FF:000005">
    <property type="entry name" value="Hypoxia-inducible factor 1 subunit alpha"/>
    <property type="match status" value="1"/>
</dbReference>
<evidence type="ECO:0000256" key="2">
    <source>
        <dbReference type="ARBA" id="ARBA00004496"/>
    </source>
</evidence>
<dbReference type="InterPro" id="IPR001610">
    <property type="entry name" value="PAC"/>
</dbReference>
<dbReference type="Pfam" id="PF11413">
    <property type="entry name" value="HIF-1"/>
    <property type="match status" value="1"/>
</dbReference>
<dbReference type="InterPro" id="IPR036638">
    <property type="entry name" value="HLH_DNA-bd_sf"/>
</dbReference>
<evidence type="ECO:0000313" key="17">
    <source>
        <dbReference type="EMBL" id="KAK7835883.1"/>
    </source>
</evidence>
<evidence type="ECO:0000259" key="16">
    <source>
        <dbReference type="PROSITE" id="PS50888"/>
    </source>
</evidence>
<evidence type="ECO:0000256" key="4">
    <source>
        <dbReference type="ARBA" id="ARBA00022490"/>
    </source>
</evidence>
<feature type="compositionally biased region" description="Basic and acidic residues" evidence="14">
    <location>
        <begin position="647"/>
        <end position="660"/>
    </location>
</feature>
<dbReference type="GO" id="GO:0000977">
    <property type="term" value="F:RNA polymerase II transcription regulatory region sequence-specific DNA binding"/>
    <property type="evidence" value="ECO:0007669"/>
    <property type="project" value="TreeGrafter"/>
</dbReference>
<evidence type="ECO:0000256" key="9">
    <source>
        <dbReference type="ARBA" id="ARBA00023159"/>
    </source>
</evidence>
<sequence>MSSERRKEKSRDAARSRRSKESEVFYELAHQLPLPHNVSSHLDKASVMRLTISYLRVRKLLDAGDLDTEDEMKAQMNCFYLKALDGFVMVLTDDGDMIYISDNVNKYMGLTQVKCPPCMKNPSGYDLKLCFLLSLGPVKKGKEQNTQRSFFLRMKCTLTSRGRTMNIKSATWKVLHCTGHIHVYDTNSNQSQCGYKKPPMTCLVLICEPIPHPSNIEIPLDSKTFLSRHSLDMKFSYCDERITELMGYEPEELLGRSIYEYYHALDSDHLTKTHHDRQYRMLAKRGGYVWVETQATVIYNTKNSQPQCIVCVNYVVSGIIQHDLIFSLQQTECVLKPVESSDMKMTQLFTKVESEDTSCLFDKLKKEPDALTLLAPAAGDTIISLDFGSDDTETEDQQLEDVPLYNDVMFPSSNEKLTNINLAMSPLPASETPKPLRSSADPALNQEVALKLEPSPESLELSFTMPQIQDQPASPSDGSTRQSSPEPNSPSEYCFDVDSDMVNVFKLELVEKLFAEDTEAKNPFSTQDTDLDLEMLAPYIPMDDDFQLRSFDQLSPLESSSSSPSVSTVTVFQQTQLQKPTITAAAATTATTTATTTDELKTVTKDNIEDIKILIASPPSSHVPQETTAATALAYSAPHSRTASPDRAGKRVREQAEKAHPRSPNISVTLSQRNIKGTLLQQPGDRAPTTSLSWKRVKGCKSSEQNGMEQKTIILIPSDLACRLLGQSMDESGLPQLTSYDCEVNAPVQGSRNLLQGEELLRALDQVN</sequence>
<dbReference type="InterPro" id="IPR001321">
    <property type="entry name" value="HIF-1_alpha"/>
</dbReference>
<keyword evidence="10" id="KW-0804">Transcription</keyword>
<dbReference type="Gene3D" id="4.10.280.10">
    <property type="entry name" value="Helix-loop-helix DNA-binding domain"/>
    <property type="match status" value="1"/>
</dbReference>
<keyword evidence="6" id="KW-0832">Ubl conjugation</keyword>
<feature type="region of interest" description="Disordered" evidence="14">
    <location>
        <begin position="636"/>
        <end position="664"/>
    </location>
</feature>
<dbReference type="GO" id="GO:0072359">
    <property type="term" value="P:circulatory system development"/>
    <property type="evidence" value="ECO:0007669"/>
    <property type="project" value="UniProtKB-ARBA"/>
</dbReference>
<comment type="caution">
    <text evidence="17">The sequence shown here is derived from an EMBL/GenBank/DDBJ whole genome shotgun (WGS) entry which is preliminary data.</text>
</comment>
<evidence type="ECO:0000256" key="14">
    <source>
        <dbReference type="SAM" id="MobiDB-lite"/>
    </source>
</evidence>
<evidence type="ECO:0000256" key="10">
    <source>
        <dbReference type="ARBA" id="ARBA00023163"/>
    </source>
</evidence>
<feature type="region of interest" description="Disordered" evidence="14">
    <location>
        <begin position="468"/>
        <end position="495"/>
    </location>
</feature>
<evidence type="ECO:0000256" key="3">
    <source>
        <dbReference type="ARBA" id="ARBA00014446"/>
    </source>
</evidence>
<keyword evidence="9" id="KW-0010">Activator</keyword>
<dbReference type="InterPro" id="IPR013655">
    <property type="entry name" value="PAS_fold_3"/>
</dbReference>
<dbReference type="PANTHER" id="PTHR23043">
    <property type="entry name" value="HYPOXIA-INDUCIBLE FACTOR 1 ALPHA"/>
    <property type="match status" value="1"/>
</dbReference>
<keyword evidence="11" id="KW-0539">Nucleus</keyword>
<feature type="domain" description="BHLH" evidence="16">
    <location>
        <begin position="5"/>
        <end position="58"/>
    </location>
</feature>
<dbReference type="SUPFAM" id="SSF47459">
    <property type="entry name" value="HLH, helix-loop-helix DNA-binding domain"/>
    <property type="match status" value="1"/>
</dbReference>
<feature type="modified residue" description="4-hydroxyproline" evidence="13">
    <location>
        <position position="376"/>
    </location>
</feature>
<dbReference type="SMART" id="SM00353">
    <property type="entry name" value="HLH"/>
    <property type="match status" value="1"/>
</dbReference>
<keyword evidence="18" id="KW-1185">Reference proteome</keyword>
<keyword evidence="12" id="KW-0379">Hydroxylation</keyword>